<dbReference type="PANTHER" id="PTHR13222:SF1">
    <property type="entry name" value="RB1-INDUCIBLE COILED-COIL PROTEIN 1"/>
    <property type="match status" value="1"/>
</dbReference>
<dbReference type="GO" id="GO:0060090">
    <property type="term" value="F:molecular adaptor activity"/>
    <property type="evidence" value="ECO:0007669"/>
    <property type="project" value="TreeGrafter"/>
</dbReference>
<protein>
    <submittedName>
        <fullName evidence="3">Uncharacterized protein</fullName>
    </submittedName>
</protein>
<evidence type="ECO:0000256" key="2">
    <source>
        <dbReference type="SAM" id="MobiDB-lite"/>
    </source>
</evidence>
<feature type="coiled-coil region" evidence="1">
    <location>
        <begin position="347"/>
        <end position="472"/>
    </location>
</feature>
<dbReference type="GO" id="GO:0061709">
    <property type="term" value="P:reticulophagy"/>
    <property type="evidence" value="ECO:0007669"/>
    <property type="project" value="TreeGrafter"/>
</dbReference>
<dbReference type="OMA" id="YEERTEH"/>
<dbReference type="AlphaFoldDB" id="A0A152A380"/>
<keyword evidence="4" id="KW-1185">Reference proteome</keyword>
<reference evidence="3 4" key="1">
    <citation type="submission" date="2015-12" db="EMBL/GenBank/DDBJ databases">
        <title>Dictyostelia acquired genes for synthesis and detection of signals that induce cell-type specialization by lateral gene transfer from prokaryotes.</title>
        <authorList>
            <person name="Gloeckner G."/>
            <person name="Schaap P."/>
        </authorList>
    </citation>
    <scope>NUCLEOTIDE SEQUENCE [LARGE SCALE GENOMIC DNA]</scope>
    <source>
        <strain evidence="3 4">TK</strain>
    </source>
</reference>
<dbReference type="EMBL" id="LODT01000013">
    <property type="protein sequence ID" value="KYR00670.1"/>
    <property type="molecule type" value="Genomic_DNA"/>
</dbReference>
<feature type="coiled-coil region" evidence="1">
    <location>
        <begin position="151"/>
        <end position="321"/>
    </location>
</feature>
<comment type="caution">
    <text evidence="3">The sequence shown here is derived from an EMBL/GenBank/DDBJ whole genome shotgun (WGS) entry which is preliminary data.</text>
</comment>
<dbReference type="InParanoid" id="A0A152A380"/>
<accession>A0A152A380</accession>
<dbReference type="InterPro" id="IPR040040">
    <property type="entry name" value="ATG11"/>
</dbReference>
<dbReference type="GO" id="GO:0000045">
    <property type="term" value="P:autophagosome assembly"/>
    <property type="evidence" value="ECO:0007669"/>
    <property type="project" value="InterPro"/>
</dbReference>
<organism evidence="3 4">
    <name type="scientific">Tieghemostelium lacteum</name>
    <name type="common">Slime mold</name>
    <name type="synonym">Dictyostelium lacteum</name>
    <dbReference type="NCBI Taxonomy" id="361077"/>
    <lineage>
        <taxon>Eukaryota</taxon>
        <taxon>Amoebozoa</taxon>
        <taxon>Evosea</taxon>
        <taxon>Eumycetozoa</taxon>
        <taxon>Dictyostelia</taxon>
        <taxon>Dictyosteliales</taxon>
        <taxon>Raperosteliaceae</taxon>
        <taxon>Tieghemostelium</taxon>
    </lineage>
</organism>
<evidence type="ECO:0000256" key="1">
    <source>
        <dbReference type="SAM" id="Coils"/>
    </source>
</evidence>
<dbReference type="GO" id="GO:0019901">
    <property type="term" value="F:protein kinase binding"/>
    <property type="evidence" value="ECO:0007669"/>
    <property type="project" value="TreeGrafter"/>
</dbReference>
<dbReference type="Proteomes" id="UP000076078">
    <property type="component" value="Unassembled WGS sequence"/>
</dbReference>
<proteinExistence type="predicted"/>
<keyword evidence="1" id="KW-0175">Coiled coil</keyword>
<name>A0A152A380_TIELA</name>
<dbReference type="PANTHER" id="PTHR13222">
    <property type="entry name" value="RB1-INDUCIBLE COILED-COIL"/>
    <property type="match status" value="1"/>
</dbReference>
<dbReference type="STRING" id="361077.A0A152A380"/>
<feature type="compositionally biased region" description="Basic and acidic residues" evidence="2">
    <location>
        <begin position="639"/>
        <end position="654"/>
    </location>
</feature>
<dbReference type="GO" id="GO:0034045">
    <property type="term" value="C:phagophore assembly site membrane"/>
    <property type="evidence" value="ECO:0007669"/>
    <property type="project" value="TreeGrafter"/>
</dbReference>
<evidence type="ECO:0000313" key="3">
    <source>
        <dbReference type="EMBL" id="KYR00670.1"/>
    </source>
</evidence>
<dbReference type="GO" id="GO:0034727">
    <property type="term" value="P:piecemeal microautophagy of the nucleus"/>
    <property type="evidence" value="ECO:0007669"/>
    <property type="project" value="TreeGrafter"/>
</dbReference>
<gene>
    <name evidence="3" type="ORF">DLAC_02704</name>
</gene>
<dbReference type="GO" id="GO:1990316">
    <property type="term" value="C:Atg1/ULK1 kinase complex"/>
    <property type="evidence" value="ECO:0007669"/>
    <property type="project" value="TreeGrafter"/>
</dbReference>
<dbReference type="GO" id="GO:0034517">
    <property type="term" value="P:ribophagy"/>
    <property type="evidence" value="ECO:0007669"/>
    <property type="project" value="TreeGrafter"/>
</dbReference>
<dbReference type="Gene3D" id="1.10.287.1490">
    <property type="match status" value="1"/>
</dbReference>
<sequence>MRMSKDPNILTSLKEVLPKFVITFPEFDILLNNQPINQNNSSQTFQDDEDEFTVIDNINNDYFNNSGGSGGGGINSNSISPSVSKKYHQELEKSLSELKMQESQKIKALEHKLQSTFLMASKSEEKYKDLLEKSKIQQLQQQLDQTDKIAIADLRQSLEKKNLEINKLNEQLQLLANKSSENLNQIDELQSQKYELGNTTKSLLDDINQIKQVRERLELDYQDSQEQIQEKEEKIHSLEGRISILENELSQIDTLKNTIETLEKEIEKYNQMIDEKYMESSHVRENADKMLSEMKQLSEQIQVKENEMKKFEKEKSDIDDKYQLKIAELMGQIVDLQELTSEQSEKMSSMSDKIKEYDSKVDEQNNTIQKLRNEVLDLESEMKRQKTTADYHQESAMFVGSQLEKLKEELLSKQQTIIELNSRSQHADTVASNRDKIIKEQFEKENNLEKTVQELEKNIKALNVQLTLTVDDNKFINEQLNLRNEQFKESKFQTAKQAITIKEQDKEISKMGSRIIELQQILSENEEENKAYHLSVEKDIEEKEKQIMELYKQIKQKENQIEVGKEYQHILYNLSRMIQPTSQGMLDKSLLYKAFNEIQIHKDTSISLEQSLEQQSNLNEVLKKKITQLETANLELHMNRDQPQPHRDHPKETNNDNNALFTNFSHSRNAIFCLNPQYYEAVNINAPNYFLSPLCYDHFEKEIKLKKPIIGVIFEIETKIAGTTDSFGLPPGTEFHEVLLGRIN</sequence>
<feature type="region of interest" description="Disordered" evidence="2">
    <location>
        <begin position="639"/>
        <end position="658"/>
    </location>
</feature>
<feature type="coiled-coil region" evidence="1">
    <location>
        <begin position="533"/>
        <end position="560"/>
    </location>
</feature>
<evidence type="ECO:0000313" key="4">
    <source>
        <dbReference type="Proteomes" id="UP000076078"/>
    </source>
</evidence>
<dbReference type="GO" id="GO:0000422">
    <property type="term" value="P:autophagy of mitochondrion"/>
    <property type="evidence" value="ECO:0007669"/>
    <property type="project" value="TreeGrafter"/>
</dbReference>